<sequence length="160" mass="18293">MKNFIKNFSCLVFIAIFYFGGTTLLRNHYEEVKINFYYSPVYVTFVTMVFFGAIGVVLALSRAGNSDRRAKTLKIDYSKLLVLGLPSLILSMTHIWAQLGLFKGFAWVYLYISTNDYILILSSIVLGHTLISSLRMEDAPEDVQKEDVRKDTKTIDITIR</sequence>
<organism evidence="2 3">
    <name type="scientific">Paenibacillus woosongensis</name>
    <dbReference type="NCBI Taxonomy" id="307580"/>
    <lineage>
        <taxon>Bacteria</taxon>
        <taxon>Bacillati</taxon>
        <taxon>Bacillota</taxon>
        <taxon>Bacilli</taxon>
        <taxon>Bacillales</taxon>
        <taxon>Paenibacillaceae</taxon>
        <taxon>Paenibacillus</taxon>
    </lineage>
</organism>
<evidence type="ECO:0000256" key="1">
    <source>
        <dbReference type="SAM" id="Phobius"/>
    </source>
</evidence>
<comment type="caution">
    <text evidence="2">The sequence shown here is derived from an EMBL/GenBank/DDBJ whole genome shotgun (WGS) entry which is preliminary data.</text>
</comment>
<accession>A0ABQ4MUC9</accession>
<feature type="transmembrane region" description="Helical" evidence="1">
    <location>
        <begin position="80"/>
        <end position="99"/>
    </location>
</feature>
<feature type="transmembrane region" description="Helical" evidence="1">
    <location>
        <begin position="7"/>
        <end position="25"/>
    </location>
</feature>
<protein>
    <submittedName>
        <fullName evidence="2">Uncharacterized protein</fullName>
    </submittedName>
</protein>
<keyword evidence="1" id="KW-1133">Transmembrane helix</keyword>
<reference evidence="2 3" key="1">
    <citation type="submission" date="2021-03" db="EMBL/GenBank/DDBJ databases">
        <title>Antimicrobial resistance genes in bacteria isolated from Japanese honey, and their potential for conferring macrolide and lincosamide resistance in the American foulbrood pathogen Paenibacillus larvae.</title>
        <authorList>
            <person name="Okamoto M."/>
            <person name="Kumagai M."/>
            <person name="Kanamori H."/>
            <person name="Takamatsu D."/>
        </authorList>
    </citation>
    <scope>NUCLEOTIDE SEQUENCE [LARGE SCALE GENOMIC DNA]</scope>
    <source>
        <strain evidence="2 3">J15TS10</strain>
    </source>
</reference>
<keyword evidence="1" id="KW-0812">Transmembrane</keyword>
<keyword evidence="3" id="KW-1185">Reference proteome</keyword>
<proteinExistence type="predicted"/>
<dbReference type="RefSeq" id="WP_213592398.1">
    <property type="nucleotide sequence ID" value="NZ_BOSM01000005.1"/>
</dbReference>
<name>A0ABQ4MUC9_9BACL</name>
<dbReference type="EMBL" id="BOSM01000005">
    <property type="protein sequence ID" value="GIP59515.1"/>
    <property type="molecule type" value="Genomic_DNA"/>
</dbReference>
<keyword evidence="1" id="KW-0472">Membrane</keyword>
<evidence type="ECO:0000313" key="3">
    <source>
        <dbReference type="Proteomes" id="UP000681290"/>
    </source>
</evidence>
<evidence type="ECO:0000313" key="2">
    <source>
        <dbReference type="EMBL" id="GIP59515.1"/>
    </source>
</evidence>
<gene>
    <name evidence="2" type="ORF">J15TS10_33290</name>
</gene>
<feature type="transmembrane region" description="Helical" evidence="1">
    <location>
        <begin position="37"/>
        <end position="60"/>
    </location>
</feature>
<dbReference type="Proteomes" id="UP000681290">
    <property type="component" value="Unassembled WGS sequence"/>
</dbReference>